<dbReference type="EMBL" id="PFWY01000087">
    <property type="protein sequence ID" value="PJA40598.1"/>
    <property type="molecule type" value="Genomic_DNA"/>
</dbReference>
<keyword evidence="1" id="KW-0472">Membrane</keyword>
<accession>A0A2M7X384</accession>
<evidence type="ECO:0000256" key="1">
    <source>
        <dbReference type="SAM" id="Phobius"/>
    </source>
</evidence>
<proteinExistence type="predicted"/>
<organism evidence="2 3">
    <name type="scientific">candidate division WWE3 bacterium CG_4_9_14_3_um_filter_34_6</name>
    <dbReference type="NCBI Taxonomy" id="1975079"/>
    <lineage>
        <taxon>Bacteria</taxon>
        <taxon>Katanobacteria</taxon>
    </lineage>
</organism>
<evidence type="ECO:0000313" key="3">
    <source>
        <dbReference type="Proteomes" id="UP000230683"/>
    </source>
</evidence>
<keyword evidence="1" id="KW-0812">Transmembrane</keyword>
<comment type="caution">
    <text evidence="2">The sequence shown here is derived from an EMBL/GenBank/DDBJ whole genome shotgun (WGS) entry which is preliminary data.</text>
</comment>
<gene>
    <name evidence="2" type="ORF">CO178_01950</name>
</gene>
<feature type="transmembrane region" description="Helical" evidence="1">
    <location>
        <begin position="27"/>
        <end position="48"/>
    </location>
</feature>
<evidence type="ECO:0000313" key="2">
    <source>
        <dbReference type="EMBL" id="PJA40598.1"/>
    </source>
</evidence>
<reference evidence="3" key="1">
    <citation type="submission" date="2017-09" db="EMBL/GenBank/DDBJ databases">
        <title>Depth-based differentiation of microbial function through sediment-hosted aquifers and enrichment of novel symbionts in the deep terrestrial subsurface.</title>
        <authorList>
            <person name="Probst A.J."/>
            <person name="Ladd B."/>
            <person name="Jarett J.K."/>
            <person name="Geller-Mcgrath D.E."/>
            <person name="Sieber C.M.K."/>
            <person name="Emerson J.B."/>
            <person name="Anantharaman K."/>
            <person name="Thomas B.C."/>
            <person name="Malmstrom R."/>
            <person name="Stieglmeier M."/>
            <person name="Klingl A."/>
            <person name="Woyke T."/>
            <person name="Ryan C.M."/>
            <person name="Banfield J.F."/>
        </authorList>
    </citation>
    <scope>NUCLEOTIDE SEQUENCE [LARGE SCALE GENOMIC DNA]</scope>
</reference>
<sequence length="382" mass="43419">MENKDQQDIQLDQVASVPPTSKSLPKLLLFIGLVLILVAISISVGVQIGKNQASGQKLQGAQNKTNNLMQDTLKQEEEDLEVQAELIDPIEYSNSELGIWFKYPKSWSVIPLTKALMVCPSDYSTNEESARECFTIEKETRSFAKYIADLEESVGFKINFNHSMLRYSDGVAIYHVFNERGRDNKWFSISYITDMKADFSFVVTSSTPWNDYGYHLEPQILETIRFPGQIVEVVDWETYSNISANFSINYPVGWRKVESPNMVGFGPQAIPEDVTWTVLFYNKSEKTITQVKAEIGKQFIDREQTEETIILGNITATKLVTTTDEYPDWYSVTIIVEGGDILYVIGNGAQKDIGLNQMLLERTGKEYNLSFEDFSSSFRLNK</sequence>
<keyword evidence="1" id="KW-1133">Transmembrane helix</keyword>
<protein>
    <submittedName>
        <fullName evidence="2">Uncharacterized protein</fullName>
    </submittedName>
</protein>
<dbReference type="AlphaFoldDB" id="A0A2M7X384"/>
<dbReference type="Proteomes" id="UP000230683">
    <property type="component" value="Unassembled WGS sequence"/>
</dbReference>
<name>A0A2M7X384_UNCKA</name>